<dbReference type="KEGG" id="aalt:CC77DRAFT_169192"/>
<dbReference type="Proteomes" id="UP000077248">
    <property type="component" value="Unassembled WGS sequence"/>
</dbReference>
<dbReference type="AlphaFoldDB" id="A0A177DIL9"/>
<sequence>MLLPDNIAAVLGGAWQFLNQTSKYLNGTDRVTGGLGNHPVGILIYHPLGYVSVNLWSTDPGAIPAPADEYNDAEWALIGHHTLSYAGPLQVWEGSNETRGTLTHGPLVMSSYPKWVVTDQTRNYTVSAKAYEGRDVLLLWAQNIEKDSLSRLHWARAAENGSSWAT</sequence>
<protein>
    <recommendedName>
        <fullName evidence="1">Lipocalin-like domain-containing protein</fullName>
    </recommendedName>
</protein>
<dbReference type="VEuPathDB" id="FungiDB:CC77DRAFT_169192"/>
<dbReference type="InterPro" id="IPR024311">
    <property type="entry name" value="Lipocalin-like"/>
</dbReference>
<reference evidence="2 3" key="1">
    <citation type="submission" date="2016-05" db="EMBL/GenBank/DDBJ databases">
        <title>Comparative analysis of secretome profiles of manganese(II)-oxidizing ascomycete fungi.</title>
        <authorList>
            <consortium name="DOE Joint Genome Institute"/>
            <person name="Zeiner C.A."/>
            <person name="Purvine S.O."/>
            <person name="Zink E.M."/>
            <person name="Wu S."/>
            <person name="Pasa-Tolic L."/>
            <person name="Chaput D.L."/>
            <person name="Haridas S."/>
            <person name="Grigoriev I.V."/>
            <person name="Santelli C.M."/>
            <person name="Hansel C.M."/>
        </authorList>
    </citation>
    <scope>NUCLEOTIDE SEQUENCE [LARGE SCALE GENOMIC DNA]</scope>
    <source>
        <strain evidence="2 3">SRC1lrK2f</strain>
    </source>
</reference>
<evidence type="ECO:0000313" key="2">
    <source>
        <dbReference type="EMBL" id="OAG19535.1"/>
    </source>
</evidence>
<dbReference type="RefSeq" id="XP_018384956.1">
    <property type="nucleotide sequence ID" value="XM_018530426.1"/>
</dbReference>
<name>A0A177DIL9_ALTAL</name>
<accession>A0A177DIL9</accession>
<evidence type="ECO:0000259" key="1">
    <source>
        <dbReference type="Pfam" id="PF13924"/>
    </source>
</evidence>
<evidence type="ECO:0000313" key="3">
    <source>
        <dbReference type="Proteomes" id="UP000077248"/>
    </source>
</evidence>
<dbReference type="EMBL" id="KV441481">
    <property type="protein sequence ID" value="OAG19535.1"/>
    <property type="molecule type" value="Genomic_DNA"/>
</dbReference>
<keyword evidence="3" id="KW-1185">Reference proteome</keyword>
<dbReference type="GeneID" id="29116020"/>
<dbReference type="Pfam" id="PF13924">
    <property type="entry name" value="Lipocalin_5"/>
    <property type="match status" value="1"/>
</dbReference>
<proteinExistence type="predicted"/>
<organism evidence="2 3">
    <name type="scientific">Alternaria alternata</name>
    <name type="common">Alternaria rot fungus</name>
    <name type="synonym">Torula alternata</name>
    <dbReference type="NCBI Taxonomy" id="5599"/>
    <lineage>
        <taxon>Eukaryota</taxon>
        <taxon>Fungi</taxon>
        <taxon>Dikarya</taxon>
        <taxon>Ascomycota</taxon>
        <taxon>Pezizomycotina</taxon>
        <taxon>Dothideomycetes</taxon>
        <taxon>Pleosporomycetidae</taxon>
        <taxon>Pleosporales</taxon>
        <taxon>Pleosporineae</taxon>
        <taxon>Pleosporaceae</taxon>
        <taxon>Alternaria</taxon>
        <taxon>Alternaria sect. Alternaria</taxon>
        <taxon>Alternaria alternata complex</taxon>
    </lineage>
</organism>
<feature type="domain" description="Lipocalin-like" evidence="1">
    <location>
        <begin position="13"/>
        <end position="156"/>
    </location>
</feature>
<dbReference type="OMA" id="HMSATIV"/>
<gene>
    <name evidence="2" type="ORF">CC77DRAFT_169192</name>
</gene>